<evidence type="ECO:0000256" key="1">
    <source>
        <dbReference type="SAM" id="Coils"/>
    </source>
</evidence>
<dbReference type="AlphaFoldDB" id="A0A315Z7Q5"/>
<gene>
    <name evidence="2" type="ORF">BC781_105252</name>
</gene>
<comment type="caution">
    <text evidence="2">The sequence shown here is derived from an EMBL/GenBank/DDBJ whole genome shotgun (WGS) entry which is preliminary data.</text>
</comment>
<feature type="coiled-coil region" evidence="1">
    <location>
        <begin position="91"/>
        <end position="133"/>
    </location>
</feature>
<protein>
    <submittedName>
        <fullName evidence="2">Uncharacterized protein</fullName>
    </submittedName>
</protein>
<proteinExistence type="predicted"/>
<evidence type="ECO:0000313" key="2">
    <source>
        <dbReference type="EMBL" id="PWJ40184.1"/>
    </source>
</evidence>
<reference evidence="2 3" key="1">
    <citation type="submission" date="2018-03" db="EMBL/GenBank/DDBJ databases">
        <title>Genomic Encyclopedia of Archaeal and Bacterial Type Strains, Phase II (KMG-II): from individual species to whole genera.</title>
        <authorList>
            <person name="Goeker M."/>
        </authorList>
    </citation>
    <scope>NUCLEOTIDE SEQUENCE [LARGE SCALE GENOMIC DNA]</scope>
    <source>
        <strain evidence="2 3">DSM 28229</strain>
    </source>
</reference>
<name>A0A315Z7Q5_SEDFL</name>
<keyword evidence="3" id="KW-1185">Reference proteome</keyword>
<organism evidence="2 3">
    <name type="scientific">Sediminitomix flava</name>
    <dbReference type="NCBI Taxonomy" id="379075"/>
    <lineage>
        <taxon>Bacteria</taxon>
        <taxon>Pseudomonadati</taxon>
        <taxon>Bacteroidota</taxon>
        <taxon>Cytophagia</taxon>
        <taxon>Cytophagales</taxon>
        <taxon>Flammeovirgaceae</taxon>
        <taxon>Sediminitomix</taxon>
    </lineage>
</organism>
<dbReference type="PROSITE" id="PS51257">
    <property type="entry name" value="PROKAR_LIPOPROTEIN"/>
    <property type="match status" value="1"/>
</dbReference>
<dbReference type="EMBL" id="QGDO01000005">
    <property type="protein sequence ID" value="PWJ40184.1"/>
    <property type="molecule type" value="Genomic_DNA"/>
</dbReference>
<evidence type="ECO:0000313" key="3">
    <source>
        <dbReference type="Proteomes" id="UP000245535"/>
    </source>
</evidence>
<dbReference type="Proteomes" id="UP000245535">
    <property type="component" value="Unassembled WGS sequence"/>
</dbReference>
<keyword evidence="1" id="KW-0175">Coiled coil</keyword>
<sequence>MLLNMKTFKLARKIFTFSLIALITLGGVSSCKSSKKAAEEAAKKEMAEKISTAKSDLNAILAADLSTMEAIDENQAKLDAIKQMNLPDEEVKALTNQAEEAIAEARGILEEQKRKEEEAKRIAAEKQAALERESKDIYYYFDKVAGSASTGQANQLINEALGLFTSPDADVLILIYQDGEDKDYDEPTTIEKYLNYIKDKEKSPYKINEIEKDDNGKIKLLELKK</sequence>
<accession>A0A315Z7Q5</accession>